<feature type="transmembrane region" description="Helical" evidence="1">
    <location>
        <begin position="435"/>
        <end position="453"/>
    </location>
</feature>
<dbReference type="SUPFAM" id="SSF53187">
    <property type="entry name" value="Zn-dependent exopeptidases"/>
    <property type="match status" value="1"/>
</dbReference>
<feature type="transmembrane region" description="Helical" evidence="1">
    <location>
        <begin position="543"/>
        <end position="563"/>
    </location>
</feature>
<feature type="transmembrane region" description="Helical" evidence="1">
    <location>
        <begin position="331"/>
        <end position="352"/>
    </location>
</feature>
<sequence>MRNFQHNWLKILAVTMFIVVLSIVTNYLDNPPKAKEGNDINSSKVTAERVREHLNIIAQKPHPTGSKEIENVQRYILSEMEKMGVDTKTDIFNGFLKTEEFEGNIKLKNIIGVMKGNSDSEKILMISAHYDSVATGPGANDNGVSVSSLLEVIRALKNGPPLKNDIWFTFFDGEEKGMLGAEVFFKKKSNLEKVGLVVNFEARGSEGSSMMFQTSEQNGELIKNLAKSETRISTNSFMGDVYKILPNDSDLSVSLRYGIPGMNFAYIDGYEAYHTPLDNVNNVNLNTIQHQVDNVYSTAKIFGNLNLEAIKSTNEIYFNFLGTMIHYPSSIVVPLTLLTTIFIGSLICWAIRKHEVTIKGILRSCLPFVISIFLSLLLSWGLYRVIDFLWVNKMTQYTGATYDSIFYQLSFLLITSLVSILTYRLFPIRGSRLETFLFGIIIFLGMLHLTTWYLPGASYLFLLPIIVFGLVLVFVLKSARPERILDNTLVMLLQSFIPIVLFTIVFKLLFIGLSPSMSIPSVVLLVMLFTVNEPILNLFTVKFKLLTIIHISLILLILLTTWARSDSENRPVYKDREAVANELLAE</sequence>
<dbReference type="PANTHER" id="PTHR12147:SF26">
    <property type="entry name" value="PEPTIDASE M28 DOMAIN-CONTAINING PROTEIN"/>
    <property type="match status" value="1"/>
</dbReference>
<dbReference type="Proteomes" id="UP000322267">
    <property type="component" value="Unassembled WGS sequence"/>
</dbReference>
<feature type="transmembrane region" description="Helical" evidence="1">
    <location>
        <begin position="459"/>
        <end position="476"/>
    </location>
</feature>
<dbReference type="GO" id="GO:0006508">
    <property type="term" value="P:proteolysis"/>
    <property type="evidence" value="ECO:0007669"/>
    <property type="project" value="InterPro"/>
</dbReference>
<reference evidence="3 4" key="1">
    <citation type="submission" date="2019-08" db="EMBL/GenBank/DDBJ databases">
        <title>Bacillus genomes from the desert of Cuatro Cienegas, Coahuila.</title>
        <authorList>
            <person name="Olmedo-Alvarez G."/>
        </authorList>
    </citation>
    <scope>NUCLEOTIDE SEQUENCE [LARGE SCALE GENOMIC DNA]</scope>
    <source>
        <strain evidence="3 4">CH34_1T</strain>
    </source>
</reference>
<evidence type="ECO:0000313" key="4">
    <source>
        <dbReference type="Proteomes" id="UP000322267"/>
    </source>
</evidence>
<dbReference type="Pfam" id="PF04389">
    <property type="entry name" value="Peptidase_M28"/>
    <property type="match status" value="1"/>
</dbReference>
<evidence type="ECO:0000259" key="2">
    <source>
        <dbReference type="Pfam" id="PF04389"/>
    </source>
</evidence>
<dbReference type="InterPro" id="IPR007484">
    <property type="entry name" value="Peptidase_M28"/>
</dbReference>
<keyword evidence="1" id="KW-0812">Transmembrane</keyword>
<feature type="transmembrane region" description="Helical" evidence="1">
    <location>
        <begin position="7"/>
        <end position="28"/>
    </location>
</feature>
<evidence type="ECO:0000256" key="1">
    <source>
        <dbReference type="SAM" id="Phobius"/>
    </source>
</evidence>
<dbReference type="AlphaFoldDB" id="A0A5D4NHF3"/>
<dbReference type="Gene3D" id="3.40.630.10">
    <property type="entry name" value="Zn peptidases"/>
    <property type="match status" value="1"/>
</dbReference>
<feature type="transmembrane region" description="Helical" evidence="1">
    <location>
        <begin position="405"/>
        <end position="423"/>
    </location>
</feature>
<dbReference type="InterPro" id="IPR045175">
    <property type="entry name" value="M28_fam"/>
</dbReference>
<dbReference type="PANTHER" id="PTHR12147">
    <property type="entry name" value="METALLOPEPTIDASE M28 FAMILY MEMBER"/>
    <property type="match status" value="1"/>
</dbReference>
<evidence type="ECO:0000313" key="3">
    <source>
        <dbReference type="EMBL" id="TYS13038.1"/>
    </source>
</evidence>
<dbReference type="GO" id="GO:0008235">
    <property type="term" value="F:metalloexopeptidase activity"/>
    <property type="evidence" value="ECO:0007669"/>
    <property type="project" value="InterPro"/>
</dbReference>
<protein>
    <submittedName>
        <fullName evidence="3">M28 family peptidase</fullName>
    </submittedName>
</protein>
<keyword evidence="1" id="KW-0472">Membrane</keyword>
<dbReference type="EMBL" id="VTEI01000025">
    <property type="protein sequence ID" value="TYS13038.1"/>
    <property type="molecule type" value="Genomic_DNA"/>
</dbReference>
<accession>A0A5D4NHF3</accession>
<dbReference type="RefSeq" id="WP_148942317.1">
    <property type="nucleotide sequence ID" value="NZ_VTEI01000025.1"/>
</dbReference>
<keyword evidence="1" id="KW-1133">Transmembrane helix</keyword>
<proteinExistence type="predicted"/>
<gene>
    <name evidence="3" type="ORF">FZC78_22545</name>
</gene>
<dbReference type="OrthoDB" id="9762302at2"/>
<feature type="transmembrane region" description="Helical" evidence="1">
    <location>
        <begin position="517"/>
        <end position="536"/>
    </location>
</feature>
<feature type="domain" description="Peptidase M28" evidence="2">
    <location>
        <begin position="109"/>
        <end position="297"/>
    </location>
</feature>
<name>A0A5D4NHF3_9BACI</name>
<feature type="transmembrane region" description="Helical" evidence="1">
    <location>
        <begin position="364"/>
        <end position="385"/>
    </location>
</feature>
<comment type="caution">
    <text evidence="3">The sequence shown here is derived from an EMBL/GenBank/DDBJ whole genome shotgun (WGS) entry which is preliminary data.</text>
</comment>
<feature type="transmembrane region" description="Helical" evidence="1">
    <location>
        <begin position="488"/>
        <end position="511"/>
    </location>
</feature>
<organism evidence="3 4">
    <name type="scientific">Rossellomorea vietnamensis</name>
    <dbReference type="NCBI Taxonomy" id="218284"/>
    <lineage>
        <taxon>Bacteria</taxon>
        <taxon>Bacillati</taxon>
        <taxon>Bacillota</taxon>
        <taxon>Bacilli</taxon>
        <taxon>Bacillales</taxon>
        <taxon>Bacillaceae</taxon>
        <taxon>Rossellomorea</taxon>
    </lineage>
</organism>